<keyword evidence="6" id="KW-1185">Reference proteome</keyword>
<evidence type="ECO:0000256" key="1">
    <source>
        <dbReference type="ARBA" id="ARBA00004300"/>
    </source>
</evidence>
<dbReference type="WBParaSite" id="TREG1_61080.1">
    <property type="protein sequence ID" value="TREG1_61080.1"/>
    <property type="gene ID" value="TREG1_61080"/>
</dbReference>
<evidence type="ECO:0000313" key="7">
    <source>
        <dbReference type="WBParaSite" id="TREG1_61080.1"/>
    </source>
</evidence>
<comment type="similarity">
    <text evidence="4">Belongs to the CFAP96 family.</text>
</comment>
<reference evidence="7" key="2">
    <citation type="submission" date="2023-11" db="UniProtKB">
        <authorList>
            <consortium name="WormBaseParasite"/>
        </authorList>
    </citation>
    <scope>IDENTIFICATION</scope>
</reference>
<dbReference type="PANTHER" id="PTHR31144:SF1">
    <property type="entry name" value="UPF0602 PROTEIN C4ORF47"/>
    <property type="match status" value="1"/>
</dbReference>
<evidence type="ECO:0000256" key="5">
    <source>
        <dbReference type="ARBA" id="ARBA00035693"/>
    </source>
</evidence>
<evidence type="ECO:0000313" key="6">
    <source>
        <dbReference type="Proteomes" id="UP000050795"/>
    </source>
</evidence>
<keyword evidence="3" id="KW-0206">Cytoskeleton</keyword>
<name>A0AA85JW28_TRIRE</name>
<reference evidence="6" key="1">
    <citation type="submission" date="2022-06" db="EMBL/GenBank/DDBJ databases">
        <authorList>
            <person name="Berger JAMES D."/>
            <person name="Berger JAMES D."/>
        </authorList>
    </citation>
    <scope>NUCLEOTIDE SEQUENCE [LARGE SCALE GENOMIC DNA]</scope>
</reference>
<dbReference type="InterPro" id="IPR029358">
    <property type="entry name" value="CFAP96"/>
</dbReference>
<protein>
    <recommendedName>
        <fullName evidence="5">Cilia-and flagella-associated protein 96</fullName>
    </recommendedName>
</protein>
<evidence type="ECO:0000256" key="2">
    <source>
        <dbReference type="ARBA" id="ARBA00022490"/>
    </source>
</evidence>
<keyword evidence="2" id="KW-0963">Cytoplasm</keyword>
<evidence type="ECO:0000256" key="3">
    <source>
        <dbReference type="ARBA" id="ARBA00023212"/>
    </source>
</evidence>
<sequence length="285" mass="32793">MKTVESDLDRLGIFKEMSYHTIQDPYDKPNKRSTRSAFKGKQMYCSGSKERSATADGYFGPFTRIYNGDSKIDLGRLARLQRIESAKKIRGKDWIPPSGSHSLHGLGSTLDTFSGPVPYMKPTVITKHIKLDHRRNFYTSPAKKGCGSYIDITIGKYPKYKSDAYDKRPKTNKSQSSTSDKVFYLNLHPVDYFDRNPYRHVTIRRSHPSKTQSNLPFRKLSSNHQAALNLQVDVKMVVSALFQVIHPKDQENLPRSNLLYRFLKYQVAQRHILLVQYWKLISGVV</sequence>
<organism evidence="6 7">
    <name type="scientific">Trichobilharzia regenti</name>
    <name type="common">Nasal bird schistosome</name>
    <dbReference type="NCBI Taxonomy" id="157069"/>
    <lineage>
        <taxon>Eukaryota</taxon>
        <taxon>Metazoa</taxon>
        <taxon>Spiralia</taxon>
        <taxon>Lophotrochozoa</taxon>
        <taxon>Platyhelminthes</taxon>
        <taxon>Trematoda</taxon>
        <taxon>Digenea</taxon>
        <taxon>Strigeidida</taxon>
        <taxon>Schistosomatoidea</taxon>
        <taxon>Schistosomatidae</taxon>
        <taxon>Trichobilharzia</taxon>
    </lineage>
</organism>
<dbReference type="Proteomes" id="UP000050795">
    <property type="component" value="Unassembled WGS sequence"/>
</dbReference>
<comment type="subcellular location">
    <subcellularLocation>
        <location evidence="1">Cytoplasm</location>
        <location evidence="1">Cytoskeleton</location>
        <location evidence="1">Microtubule organizing center</location>
        <location evidence="1">Centrosome</location>
    </subcellularLocation>
</comment>
<dbReference type="AlphaFoldDB" id="A0AA85JW28"/>
<accession>A0AA85JW28</accession>
<dbReference type="PANTHER" id="PTHR31144">
    <property type="entry name" value="UPF0602 PROTEIN C4ORF47"/>
    <property type="match status" value="1"/>
</dbReference>
<dbReference type="GO" id="GO:0005881">
    <property type="term" value="C:cytoplasmic microtubule"/>
    <property type="evidence" value="ECO:0007669"/>
    <property type="project" value="TreeGrafter"/>
</dbReference>
<dbReference type="Pfam" id="PF15239">
    <property type="entry name" value="CFAP96-like"/>
    <property type="match status" value="1"/>
</dbReference>
<evidence type="ECO:0000256" key="4">
    <source>
        <dbReference type="ARBA" id="ARBA00035656"/>
    </source>
</evidence>
<dbReference type="GO" id="GO:0005813">
    <property type="term" value="C:centrosome"/>
    <property type="evidence" value="ECO:0007669"/>
    <property type="project" value="UniProtKB-SubCell"/>
</dbReference>
<proteinExistence type="inferred from homology"/>